<sequence length="324" mass="36785">MWNFKWCKRVGLVLAIGGAFFFGGSRAGAEPSMDGMTAFREAYMAVSAKEDNRIFLENINFLGPTFHADMDFQGQVLDNGFLRMAGKINWGFTAKDMNKDNTVQMEIPFYVEHEKDSLVLYGQYEQKWYRLAVPGIPAELTKSLKSTNVQDLTEAMTVVKAVTILKEDEKQRSMNILLDGAKVADLLVKYSKDDRLKTTPQEEKEQQEIMQRLSAVLKQKDVPISWTVDKENWRTVTVGMDFTDIMRSYAQSMLKDAAEGRTSVKDDDREFLEALGYYSELHAYTTYMGVEKKSLTVPEEVRKTATDVNFFAGLQPEVASSVTK</sequence>
<dbReference type="Proteomes" id="UP000182412">
    <property type="component" value="Unassembled WGS sequence"/>
</dbReference>
<accession>A0A1H0P481</accession>
<evidence type="ECO:0000256" key="1">
    <source>
        <dbReference type="SAM" id="SignalP"/>
    </source>
</evidence>
<dbReference type="RefSeq" id="WP_074571445.1">
    <property type="nucleotide sequence ID" value="NZ_FNJQ01000004.1"/>
</dbReference>
<protein>
    <submittedName>
        <fullName evidence="2">Uncharacterized protein</fullName>
    </submittedName>
</protein>
<evidence type="ECO:0000313" key="2">
    <source>
        <dbReference type="EMBL" id="SDO99490.1"/>
    </source>
</evidence>
<dbReference type="OrthoDB" id="1664243at2"/>
<reference evidence="2 3" key="1">
    <citation type="submission" date="2016-10" db="EMBL/GenBank/DDBJ databases">
        <authorList>
            <person name="de Groot N.N."/>
        </authorList>
    </citation>
    <scope>NUCLEOTIDE SEQUENCE [LARGE SCALE GENOMIC DNA]</scope>
    <source>
        <strain evidence="2 3">S137</strain>
    </source>
</reference>
<feature type="chain" id="PRO_5010179592" evidence="1">
    <location>
        <begin position="30"/>
        <end position="324"/>
    </location>
</feature>
<evidence type="ECO:0000313" key="3">
    <source>
        <dbReference type="Proteomes" id="UP000182412"/>
    </source>
</evidence>
<dbReference type="AlphaFoldDB" id="A0A1H0P481"/>
<proteinExistence type="predicted"/>
<organism evidence="2 3">
    <name type="scientific">Selenomonas ruminantium</name>
    <dbReference type="NCBI Taxonomy" id="971"/>
    <lineage>
        <taxon>Bacteria</taxon>
        <taxon>Bacillati</taxon>
        <taxon>Bacillota</taxon>
        <taxon>Negativicutes</taxon>
        <taxon>Selenomonadales</taxon>
        <taxon>Selenomonadaceae</taxon>
        <taxon>Selenomonas</taxon>
    </lineage>
</organism>
<feature type="signal peptide" evidence="1">
    <location>
        <begin position="1"/>
        <end position="29"/>
    </location>
</feature>
<gene>
    <name evidence="2" type="ORF">SAMN05216366_10493</name>
</gene>
<name>A0A1H0P481_SELRU</name>
<dbReference type="EMBL" id="FNJQ01000004">
    <property type="protein sequence ID" value="SDO99490.1"/>
    <property type="molecule type" value="Genomic_DNA"/>
</dbReference>
<keyword evidence="1" id="KW-0732">Signal</keyword>